<organism evidence="4 5">
    <name type="scientific">Calothrix parasitica NIES-267</name>
    <dbReference type="NCBI Taxonomy" id="1973488"/>
    <lineage>
        <taxon>Bacteria</taxon>
        <taxon>Bacillati</taxon>
        <taxon>Cyanobacteriota</taxon>
        <taxon>Cyanophyceae</taxon>
        <taxon>Nostocales</taxon>
        <taxon>Calotrichaceae</taxon>
        <taxon>Calothrix</taxon>
    </lineage>
</organism>
<dbReference type="InterPro" id="IPR000551">
    <property type="entry name" value="MerR-type_HTH_dom"/>
</dbReference>
<proteinExistence type="predicted"/>
<dbReference type="GO" id="GO:0003677">
    <property type="term" value="F:DNA binding"/>
    <property type="evidence" value="ECO:0007669"/>
    <property type="project" value="UniProtKB-KW"/>
</dbReference>
<sequence>MFRIGEFSKIAQVPASLLRYYDDIGLFRPIDCDKDTSYRYYSVQQLTQLNRILALKDLGLSLEQVKRLLKDEVSPDEIRGMLALKKAQIEQTIETESTRLRAVESRLQQLERKGEFQNDDVVLKSLPSQPFLSLRRSFNNLQETLLMISEMNRVVSEQVKVKYLGRFTAVIHSELYEDSNWDLEFGFLLNQDLDIAFSLSNGSLMSVKELPSVKTAATAVRLGGPENGHLSYSAIGTWAETNQYKLIGRGREVFIVPPKPGRESEMVVEIQFPVEPIIS</sequence>
<feature type="domain" description="HTH merR-type" evidence="3">
    <location>
        <begin position="1"/>
        <end position="71"/>
    </location>
</feature>
<dbReference type="SUPFAM" id="SSF46955">
    <property type="entry name" value="Putative DNA-binding domain"/>
    <property type="match status" value="1"/>
</dbReference>
<dbReference type="AlphaFoldDB" id="A0A1Z4LWE0"/>
<keyword evidence="2" id="KW-0175">Coiled coil</keyword>
<dbReference type="SMART" id="SM00422">
    <property type="entry name" value="HTH_MERR"/>
    <property type="match status" value="1"/>
</dbReference>
<keyword evidence="5" id="KW-1185">Reference proteome</keyword>
<dbReference type="Gene3D" id="3.20.80.10">
    <property type="entry name" value="Regulatory factor, effector binding domain"/>
    <property type="match status" value="1"/>
</dbReference>
<evidence type="ECO:0000259" key="3">
    <source>
        <dbReference type="PROSITE" id="PS50937"/>
    </source>
</evidence>
<protein>
    <submittedName>
        <fullName evidence="4">Transcriptional regulator</fullName>
    </submittedName>
</protein>
<evidence type="ECO:0000256" key="2">
    <source>
        <dbReference type="SAM" id="Coils"/>
    </source>
</evidence>
<dbReference type="Proteomes" id="UP000218418">
    <property type="component" value="Chromosome"/>
</dbReference>
<dbReference type="SUPFAM" id="SSF55136">
    <property type="entry name" value="Probable bacterial effector-binding domain"/>
    <property type="match status" value="1"/>
</dbReference>
<dbReference type="Pfam" id="PF13411">
    <property type="entry name" value="MerR_1"/>
    <property type="match status" value="1"/>
</dbReference>
<evidence type="ECO:0000313" key="5">
    <source>
        <dbReference type="Proteomes" id="UP000218418"/>
    </source>
</evidence>
<evidence type="ECO:0000256" key="1">
    <source>
        <dbReference type="ARBA" id="ARBA00023125"/>
    </source>
</evidence>
<keyword evidence="1" id="KW-0238">DNA-binding</keyword>
<dbReference type="InterPro" id="IPR047057">
    <property type="entry name" value="MerR_fam"/>
</dbReference>
<dbReference type="PANTHER" id="PTHR30204:SF97">
    <property type="entry name" value="MERR FAMILY REGULATORY PROTEIN"/>
    <property type="match status" value="1"/>
</dbReference>
<gene>
    <name evidence="4" type="ORF">NIES267_49510</name>
</gene>
<dbReference type="InterPro" id="IPR011256">
    <property type="entry name" value="Reg_factor_effector_dom_sf"/>
</dbReference>
<dbReference type="OrthoDB" id="9773308at2"/>
<dbReference type="Gene3D" id="1.10.1660.10">
    <property type="match status" value="1"/>
</dbReference>
<dbReference type="CDD" id="cd01107">
    <property type="entry name" value="HTH_BmrR"/>
    <property type="match status" value="1"/>
</dbReference>
<accession>A0A1Z4LWE0</accession>
<dbReference type="GO" id="GO:0003700">
    <property type="term" value="F:DNA-binding transcription factor activity"/>
    <property type="evidence" value="ECO:0007669"/>
    <property type="project" value="InterPro"/>
</dbReference>
<dbReference type="PROSITE" id="PS50937">
    <property type="entry name" value="HTH_MERR_2"/>
    <property type="match status" value="1"/>
</dbReference>
<reference evidence="4 5" key="1">
    <citation type="submission" date="2017-06" db="EMBL/GenBank/DDBJ databases">
        <title>Genome sequencing of cyanobaciteial culture collection at National Institute for Environmental Studies (NIES).</title>
        <authorList>
            <person name="Hirose Y."/>
            <person name="Shimura Y."/>
            <person name="Fujisawa T."/>
            <person name="Nakamura Y."/>
            <person name="Kawachi M."/>
        </authorList>
    </citation>
    <scope>NUCLEOTIDE SEQUENCE [LARGE SCALE GENOMIC DNA]</scope>
    <source>
        <strain evidence="4 5">NIES-267</strain>
    </source>
</reference>
<dbReference type="PANTHER" id="PTHR30204">
    <property type="entry name" value="REDOX-CYCLING DRUG-SENSING TRANSCRIPTIONAL ACTIVATOR SOXR"/>
    <property type="match status" value="1"/>
</dbReference>
<feature type="coiled-coil region" evidence="2">
    <location>
        <begin position="86"/>
        <end position="120"/>
    </location>
</feature>
<dbReference type="EMBL" id="AP018227">
    <property type="protein sequence ID" value="BAY85451.1"/>
    <property type="molecule type" value="Genomic_DNA"/>
</dbReference>
<evidence type="ECO:0000313" key="4">
    <source>
        <dbReference type="EMBL" id="BAY85451.1"/>
    </source>
</evidence>
<dbReference type="InterPro" id="IPR009061">
    <property type="entry name" value="DNA-bd_dom_put_sf"/>
</dbReference>
<name>A0A1Z4LWE0_9CYAN</name>